<protein>
    <submittedName>
        <fullName evidence="1">Uncharacterized protein</fullName>
    </submittedName>
</protein>
<sequence>MTQSSAAIPGGMMPDTSSYTWGVPTVSGEQMGTAIVLATADESRTIRTGSAEAILLYLPGATDPTPGEYDLPNLLMTVAGGGITDPSMSSPFATYTEARATALRMAPAISGTITVERVTSEGVFGSFRFTTVQALTLDFAQPVDSPDDSSFEPEPFATTMDGTFEAMRVDVSQDMLTPIQVQR</sequence>
<dbReference type="Proteomes" id="UP000220102">
    <property type="component" value="Unassembled WGS sequence"/>
</dbReference>
<evidence type="ECO:0000313" key="1">
    <source>
        <dbReference type="EMBL" id="PEN11396.1"/>
    </source>
</evidence>
<proteinExistence type="predicted"/>
<keyword evidence="2" id="KW-1185">Reference proteome</keyword>
<dbReference type="AlphaFoldDB" id="A0A2A8CUG3"/>
<accession>A0A2A8CUG3</accession>
<gene>
    <name evidence="1" type="ORF">CRI94_15265</name>
</gene>
<name>A0A2A8CUG3_9BACT</name>
<organism evidence="1 2">
    <name type="scientific">Longibacter salinarum</name>
    <dbReference type="NCBI Taxonomy" id="1850348"/>
    <lineage>
        <taxon>Bacteria</taxon>
        <taxon>Pseudomonadati</taxon>
        <taxon>Rhodothermota</taxon>
        <taxon>Rhodothermia</taxon>
        <taxon>Rhodothermales</taxon>
        <taxon>Salisaetaceae</taxon>
        <taxon>Longibacter</taxon>
    </lineage>
</organism>
<reference evidence="1 2" key="1">
    <citation type="submission" date="2017-10" db="EMBL/GenBank/DDBJ databases">
        <title>Draft genome of Longibacter Salinarum.</title>
        <authorList>
            <person name="Goh K.M."/>
            <person name="Shamsir M.S."/>
            <person name="Lim S.W."/>
        </authorList>
    </citation>
    <scope>NUCLEOTIDE SEQUENCE [LARGE SCALE GENOMIC DNA]</scope>
    <source>
        <strain evidence="1 2">KCTC 52045</strain>
    </source>
</reference>
<dbReference type="EMBL" id="PDEQ01000009">
    <property type="protein sequence ID" value="PEN11396.1"/>
    <property type="molecule type" value="Genomic_DNA"/>
</dbReference>
<comment type="caution">
    <text evidence="1">The sequence shown here is derived from an EMBL/GenBank/DDBJ whole genome shotgun (WGS) entry which is preliminary data.</text>
</comment>
<evidence type="ECO:0000313" key="2">
    <source>
        <dbReference type="Proteomes" id="UP000220102"/>
    </source>
</evidence>